<dbReference type="HOGENOM" id="CLU_2327250_0_0_2"/>
<dbReference type="OrthoDB" id="382765at2157"/>
<keyword evidence="2" id="KW-1185">Reference proteome</keyword>
<accession>A7I7I9</accession>
<gene>
    <name evidence="1" type="ordered locus">Mboo_1182</name>
</gene>
<dbReference type="RefSeq" id="WP_012106728.1">
    <property type="nucleotide sequence ID" value="NC_009712.1"/>
</dbReference>
<dbReference type="KEGG" id="mbn:Mboo_1182"/>
<dbReference type="eggNOG" id="arCOG12693">
    <property type="taxonomic scope" value="Archaea"/>
</dbReference>
<dbReference type="EMBL" id="CP000780">
    <property type="protein sequence ID" value="ABS55700.1"/>
    <property type="molecule type" value="Genomic_DNA"/>
</dbReference>
<name>A7I7I9_METB6</name>
<evidence type="ECO:0000313" key="2">
    <source>
        <dbReference type="Proteomes" id="UP000002408"/>
    </source>
</evidence>
<proteinExistence type="predicted"/>
<dbReference type="Proteomes" id="UP000002408">
    <property type="component" value="Chromosome"/>
</dbReference>
<protein>
    <submittedName>
        <fullName evidence="1">Uncharacterized protein</fullName>
    </submittedName>
</protein>
<reference evidence="2" key="1">
    <citation type="journal article" date="2015" name="Microbiology">
        <title>Genome of Methanoregula boonei 6A8 reveals adaptations to oligotrophic peatland environments.</title>
        <authorList>
            <person name="Braeuer S."/>
            <person name="Cadillo-Quiroz H."/>
            <person name="Kyrpides N."/>
            <person name="Woyke T."/>
            <person name="Goodwin L."/>
            <person name="Detter C."/>
            <person name="Podell S."/>
            <person name="Yavitt J.B."/>
            <person name="Zinder S.H."/>
        </authorList>
    </citation>
    <scope>NUCLEOTIDE SEQUENCE [LARGE SCALE GENOMIC DNA]</scope>
    <source>
        <strain evidence="2">DSM 21154 / JCM 14090 / 6A8</strain>
    </source>
</reference>
<evidence type="ECO:0000313" key="1">
    <source>
        <dbReference type="EMBL" id="ABS55700.1"/>
    </source>
</evidence>
<organism evidence="1 2">
    <name type="scientific">Methanoregula boonei (strain DSM 21154 / JCM 14090 / 6A8)</name>
    <dbReference type="NCBI Taxonomy" id="456442"/>
    <lineage>
        <taxon>Archaea</taxon>
        <taxon>Methanobacteriati</taxon>
        <taxon>Methanobacteriota</taxon>
        <taxon>Stenosarchaea group</taxon>
        <taxon>Methanomicrobia</taxon>
        <taxon>Methanomicrobiales</taxon>
        <taxon>Methanoregulaceae</taxon>
        <taxon>Methanoregula</taxon>
    </lineage>
</organism>
<sequence length="98" mass="11504" precursor="true">MKKEVKTVLALVVFALVSLYCMMTNLWILWAGITAMLFIDALIDSLKDWLDTRQERYLDAMKKMNPLSENPETLLLLQQSITRIENKLDVLEKTWEKQ</sequence>
<dbReference type="AlphaFoldDB" id="A7I7I9"/>
<dbReference type="GeneID" id="5410787"/>
<dbReference type="STRING" id="456442.Mboo_1182"/>